<dbReference type="PANTHER" id="PTHR12820:SF0">
    <property type="entry name" value="VACUOLAR PROTEIN SORTING-ASSOCIATED PROTEIN 53 HOMOLOG"/>
    <property type="match status" value="1"/>
</dbReference>
<dbReference type="InterPro" id="IPR007234">
    <property type="entry name" value="Vps53_N"/>
</dbReference>
<keyword evidence="6" id="KW-0472">Membrane</keyword>
<evidence type="ECO:0000256" key="1">
    <source>
        <dbReference type="ARBA" id="ARBA00004150"/>
    </source>
</evidence>
<dbReference type="Proteomes" id="UP000694240">
    <property type="component" value="Chromosome 6"/>
</dbReference>
<keyword evidence="11" id="KW-1185">Reference proteome</keyword>
<reference evidence="10 11" key="1">
    <citation type="submission" date="2020-12" db="EMBL/GenBank/DDBJ databases">
        <title>Concerted genomic and epigenomic changes stabilize Arabidopsis allopolyploids.</title>
        <authorList>
            <person name="Chen Z."/>
        </authorList>
    </citation>
    <scope>NUCLEOTIDE SEQUENCE [LARGE SCALE GENOMIC DNA]</scope>
    <source>
        <strain evidence="10">Allo738</strain>
        <tissue evidence="10">Leaf</tissue>
    </source>
</reference>
<evidence type="ECO:0000313" key="10">
    <source>
        <dbReference type="EMBL" id="KAG7594802.1"/>
    </source>
</evidence>
<comment type="caution">
    <text evidence="10">The sequence shown here is derived from an EMBL/GenBank/DDBJ whole genome shotgun (WGS) entry which is preliminary data.</text>
</comment>
<evidence type="ECO:0000256" key="7">
    <source>
        <dbReference type="SAM" id="Coils"/>
    </source>
</evidence>
<evidence type="ECO:0000313" key="11">
    <source>
        <dbReference type="Proteomes" id="UP000694240"/>
    </source>
</evidence>
<gene>
    <name evidence="10" type="ORF">ISN45_Aa01g035330</name>
</gene>
<organism evidence="10 11">
    <name type="scientific">Arabidopsis thaliana x Arabidopsis arenosa</name>
    <dbReference type="NCBI Taxonomy" id="1240361"/>
    <lineage>
        <taxon>Eukaryota</taxon>
        <taxon>Viridiplantae</taxon>
        <taxon>Streptophyta</taxon>
        <taxon>Embryophyta</taxon>
        <taxon>Tracheophyta</taxon>
        <taxon>Spermatophyta</taxon>
        <taxon>Magnoliopsida</taxon>
        <taxon>eudicotyledons</taxon>
        <taxon>Gunneridae</taxon>
        <taxon>Pentapetalae</taxon>
        <taxon>rosids</taxon>
        <taxon>malvids</taxon>
        <taxon>Brassicales</taxon>
        <taxon>Brassicaceae</taxon>
        <taxon>Camelineae</taxon>
        <taxon>Arabidopsis</taxon>
    </lineage>
</organism>
<keyword evidence="7" id="KW-0175">Coiled coil</keyword>
<proteinExistence type="inferred from homology"/>
<evidence type="ECO:0000256" key="4">
    <source>
        <dbReference type="ARBA" id="ARBA00022753"/>
    </source>
</evidence>
<dbReference type="InterPro" id="IPR039766">
    <property type="entry name" value="Vps53"/>
</dbReference>
<dbReference type="PANTHER" id="PTHR12820">
    <property type="entry name" value="VACUOLAR SORTING PROTEIN 53"/>
    <property type="match status" value="1"/>
</dbReference>
<dbReference type="GO" id="GO:0000938">
    <property type="term" value="C:GARP complex"/>
    <property type="evidence" value="ECO:0007669"/>
    <property type="project" value="InterPro"/>
</dbReference>
<feature type="coiled-coil region" evidence="7">
    <location>
        <begin position="41"/>
        <end position="111"/>
    </location>
</feature>
<comment type="similarity">
    <text evidence="3">Belongs to the VPS53 family.</text>
</comment>
<evidence type="ECO:0000256" key="3">
    <source>
        <dbReference type="ARBA" id="ARBA00008628"/>
    </source>
</evidence>
<dbReference type="GO" id="GO:0042147">
    <property type="term" value="P:retrograde transport, endosome to Golgi"/>
    <property type="evidence" value="ECO:0007669"/>
    <property type="project" value="InterPro"/>
</dbReference>
<accession>A0A8T2C9N2</accession>
<name>A0A8T2C9N2_9BRAS</name>
<dbReference type="Pfam" id="PF04100">
    <property type="entry name" value="Vps53_N"/>
    <property type="match status" value="1"/>
</dbReference>
<evidence type="ECO:0000256" key="6">
    <source>
        <dbReference type="ARBA" id="ARBA00023136"/>
    </source>
</evidence>
<dbReference type="Pfam" id="PF16854">
    <property type="entry name" value="VPS53_C"/>
    <property type="match status" value="1"/>
</dbReference>
<comment type="subcellular location">
    <subcellularLocation>
        <location evidence="2">Endosome membrane</location>
        <topology evidence="2">Peripheral membrane protein</topology>
    </subcellularLocation>
    <subcellularLocation>
        <location evidence="1">Golgi apparatus</location>
        <location evidence="1">trans-Golgi network membrane</location>
        <topology evidence="1">Peripheral membrane protein</topology>
    </subcellularLocation>
</comment>
<evidence type="ECO:0000259" key="9">
    <source>
        <dbReference type="Pfam" id="PF16854"/>
    </source>
</evidence>
<feature type="non-terminal residue" evidence="10">
    <location>
        <position position="1"/>
    </location>
</feature>
<evidence type="ECO:0000256" key="2">
    <source>
        <dbReference type="ARBA" id="ARBA00004481"/>
    </source>
</evidence>
<evidence type="ECO:0000256" key="5">
    <source>
        <dbReference type="ARBA" id="ARBA00023034"/>
    </source>
</evidence>
<sequence length="780" mass="87934">EAYLLGLKPLMQKIHHEMQRIDATILAAVRPQSDLGTTEDLDDATCAVEELSHKIDSELRRVDATLFAAIRQQRNSVNKAKEDLANATLAARELSHNIQEMNSKAEKSEATVQEKCRAIKKLDFAKKNITTVINPLHRLTMVVSAVVQLQGMASNRQYKEAAAQLEAVNQLLNHFERNWDVPSITDVREKLENIKQILKSHVFSDFSSLGTGKETEDTNFLKKLSHSCLVVDALEPSVREELVNNFCSKELSSYEQKIIGAELTNLDEIQRIYNQINCHIRTNQEIWKIFPASWHVPYGLCIKICKITRGQVESILVNMKGKPAVARLLQELERTLKFELELEMKFGGGVPTKHIGDDIEETVDGESYSPSVSEIHMKFAANHDLVETFNFRGIIISSCFEPHLTKYIEEELMQCLEKVVQEETWDTDEENLNNILSSSRELFLAIKNSYDKCKALTKNQTLFNLFKVFQRVLQAYATKLFFKLSTGGTHKQIKVSGIDERVICYIVNSAEYCCKTSGDLAEEVSTIIDPHYADGVDMSEVQDKFSCVITKALVTLVRELETKFDTEMQEMACVSWGTLESVGDHSQYVNGIYTILNNSVPVFGKLLTPVYFQFLLEKLASSLGLRFYANIFRCKKISETGAQQMLLDTQAMEMILIKVPSLDRQTVSAASYSEFVKRHMSRAEAVLKVILSPIDSVVDTYSALFPKGTHMKLQRILDLKGLTKANQQSVLDDFNKHAPRITQPSVAAEMPQPVPIPPAPPLEIIANSEDVTTRLATSSY</sequence>
<dbReference type="EMBL" id="JAEFBK010000006">
    <property type="protein sequence ID" value="KAG7594802.1"/>
    <property type="molecule type" value="Genomic_DNA"/>
</dbReference>
<dbReference type="AlphaFoldDB" id="A0A8T2C9N2"/>
<dbReference type="InterPro" id="IPR031745">
    <property type="entry name" value="Vps53_C"/>
</dbReference>
<keyword evidence="4" id="KW-0967">Endosome</keyword>
<feature type="domain" description="Vps53 N-terminal" evidence="8">
    <location>
        <begin position="48"/>
        <end position="423"/>
    </location>
</feature>
<evidence type="ECO:0000259" key="8">
    <source>
        <dbReference type="Pfam" id="PF04100"/>
    </source>
</evidence>
<dbReference type="GO" id="GO:0010008">
    <property type="term" value="C:endosome membrane"/>
    <property type="evidence" value="ECO:0007669"/>
    <property type="project" value="UniProtKB-SubCell"/>
</dbReference>
<feature type="domain" description="Vps53 C-terminal" evidence="9">
    <location>
        <begin position="644"/>
        <end position="722"/>
    </location>
</feature>
<protein>
    <submittedName>
        <fullName evidence="10">Vps53-like N-terminal</fullName>
    </submittedName>
</protein>
<dbReference type="GO" id="GO:0005829">
    <property type="term" value="C:cytosol"/>
    <property type="evidence" value="ECO:0007669"/>
    <property type="project" value="GOC"/>
</dbReference>
<keyword evidence="5" id="KW-0333">Golgi apparatus</keyword>